<gene>
    <name evidence="1" type="ORF">KM029_14650</name>
</gene>
<protein>
    <recommendedName>
        <fullName evidence="3">Glycerophosphodiester phosphodiesterase</fullName>
    </recommendedName>
</protein>
<reference evidence="1 2" key="1">
    <citation type="submission" date="2021-05" db="EMBL/GenBank/DDBJ databases">
        <title>Comparative genomic studies on the polysaccharide-degrading batcterial strains of the Flammeovirga genus.</title>
        <authorList>
            <person name="Zewei F."/>
            <person name="Zheng Z."/>
            <person name="Yu L."/>
            <person name="Ruyue G."/>
            <person name="Yanhong M."/>
            <person name="Yuanyuan C."/>
            <person name="Jingyan G."/>
            <person name="Wenjun H."/>
        </authorList>
    </citation>
    <scope>NUCLEOTIDE SEQUENCE [LARGE SCALE GENOMIC DNA]</scope>
    <source>
        <strain evidence="1 2">YS10</strain>
    </source>
</reference>
<dbReference type="Gene3D" id="3.20.20.190">
    <property type="entry name" value="Phosphatidylinositol (PI) phosphodiesterase"/>
    <property type="match status" value="1"/>
</dbReference>
<organism evidence="1 2">
    <name type="scientific">Flammeovirga kamogawensis</name>
    <dbReference type="NCBI Taxonomy" id="373891"/>
    <lineage>
        <taxon>Bacteria</taxon>
        <taxon>Pseudomonadati</taxon>
        <taxon>Bacteroidota</taxon>
        <taxon>Cytophagia</taxon>
        <taxon>Cytophagales</taxon>
        <taxon>Flammeovirgaceae</taxon>
        <taxon>Flammeovirga</taxon>
    </lineage>
</organism>
<dbReference type="EMBL" id="CP076128">
    <property type="protein sequence ID" value="QWG06551.1"/>
    <property type="molecule type" value="Genomic_DNA"/>
</dbReference>
<dbReference type="InterPro" id="IPR017946">
    <property type="entry name" value="PLC-like_Pdiesterase_TIM-brl"/>
</dbReference>
<evidence type="ECO:0000313" key="1">
    <source>
        <dbReference type="EMBL" id="QWG06551.1"/>
    </source>
</evidence>
<accession>A0ABX8GSQ1</accession>
<dbReference type="SUPFAM" id="SSF51695">
    <property type="entry name" value="PLC-like phosphodiesterases"/>
    <property type="match status" value="1"/>
</dbReference>
<proteinExistence type="predicted"/>
<sequence>MKIYILIFSSFIFTSCTKDYKQEIWSHRVNDLSRINNLKNKCHGFEIDIYYDSSSQLTYLIHDNFSKEKLSQRNTINELKKIHFNNNSLWFDLKNNSIKNQGKALASIIENLNKIKIKNIYIESYYPKILKKASRAGFKTLFTFTPRKLNKIQLLREYFFIKRSNIDGLAIHYKYLLNNKLYYRDIPIFTFTVNNKNEIDSITALRLPVKVILTDSLNWSN</sequence>
<evidence type="ECO:0000313" key="2">
    <source>
        <dbReference type="Proteomes" id="UP000682802"/>
    </source>
</evidence>
<dbReference type="Proteomes" id="UP000682802">
    <property type="component" value="Chromosome 1"/>
</dbReference>
<keyword evidence="2" id="KW-1185">Reference proteome</keyword>
<dbReference type="PROSITE" id="PS51257">
    <property type="entry name" value="PROKAR_LIPOPROTEIN"/>
    <property type="match status" value="1"/>
</dbReference>
<dbReference type="RefSeq" id="WP_144073965.1">
    <property type="nucleotide sequence ID" value="NZ_CP076128.1"/>
</dbReference>
<name>A0ABX8GSQ1_9BACT</name>
<evidence type="ECO:0008006" key="3">
    <source>
        <dbReference type="Google" id="ProtNLM"/>
    </source>
</evidence>